<keyword evidence="4" id="KW-0521">NADP</keyword>
<name>A0A375Z115_MYCSH</name>
<dbReference type="InterPro" id="IPR001227">
    <property type="entry name" value="Ac_transferase_dom_sf"/>
</dbReference>
<keyword evidence="9" id="KW-1185">Reference proteome</keyword>
<dbReference type="SMART" id="SM00822">
    <property type="entry name" value="PKS_KR"/>
    <property type="match status" value="1"/>
</dbReference>
<feature type="region of interest" description="Disordered" evidence="6">
    <location>
        <begin position="981"/>
        <end position="1001"/>
    </location>
</feature>
<dbReference type="GO" id="GO:0004312">
    <property type="term" value="F:fatty acid synthase activity"/>
    <property type="evidence" value="ECO:0007669"/>
    <property type="project" value="TreeGrafter"/>
</dbReference>
<dbReference type="Gene3D" id="3.40.50.720">
    <property type="entry name" value="NAD(P)-binding Rossmann-like Domain"/>
    <property type="match status" value="1"/>
</dbReference>
<evidence type="ECO:0000256" key="6">
    <source>
        <dbReference type="SAM" id="MobiDB-lite"/>
    </source>
</evidence>
<dbReference type="InterPro" id="IPR036736">
    <property type="entry name" value="ACP-like_sf"/>
</dbReference>
<dbReference type="InterPro" id="IPR057326">
    <property type="entry name" value="KR_dom"/>
</dbReference>
<dbReference type="Pfam" id="PF00698">
    <property type="entry name" value="Acyl_transf_1"/>
    <property type="match status" value="1"/>
</dbReference>
<dbReference type="GO" id="GO:0005737">
    <property type="term" value="C:cytoplasm"/>
    <property type="evidence" value="ECO:0007669"/>
    <property type="project" value="TreeGrafter"/>
</dbReference>
<dbReference type="SUPFAM" id="SSF51735">
    <property type="entry name" value="NAD(P)-binding Rossmann-fold domains"/>
    <property type="match status" value="2"/>
</dbReference>
<feature type="domain" description="Carrier" evidence="7">
    <location>
        <begin position="911"/>
        <end position="986"/>
    </location>
</feature>
<keyword evidence="1" id="KW-0596">Phosphopantetheine</keyword>
<dbReference type="GO" id="GO:0071770">
    <property type="term" value="P:DIM/DIP cell wall layer assembly"/>
    <property type="evidence" value="ECO:0007669"/>
    <property type="project" value="TreeGrafter"/>
</dbReference>
<gene>
    <name evidence="8" type="ORF">MSP7336_02934</name>
</gene>
<dbReference type="SMART" id="SM00827">
    <property type="entry name" value="PKS_AT"/>
    <property type="match status" value="1"/>
</dbReference>
<dbReference type="GO" id="GO:0006633">
    <property type="term" value="P:fatty acid biosynthetic process"/>
    <property type="evidence" value="ECO:0007669"/>
    <property type="project" value="TreeGrafter"/>
</dbReference>
<dbReference type="PROSITE" id="PS50075">
    <property type="entry name" value="CARRIER"/>
    <property type="match status" value="1"/>
</dbReference>
<dbReference type="InterPro" id="IPR050091">
    <property type="entry name" value="PKS_NRPS_Biosynth_Enz"/>
</dbReference>
<dbReference type="GO" id="GO:0005886">
    <property type="term" value="C:plasma membrane"/>
    <property type="evidence" value="ECO:0007669"/>
    <property type="project" value="TreeGrafter"/>
</dbReference>
<dbReference type="Pfam" id="PF08659">
    <property type="entry name" value="KR"/>
    <property type="match status" value="1"/>
</dbReference>
<dbReference type="Proteomes" id="UP000252015">
    <property type="component" value="Unassembled WGS sequence"/>
</dbReference>
<dbReference type="CDD" id="cd05274">
    <property type="entry name" value="KR_FAS_SDR_x"/>
    <property type="match status" value="1"/>
</dbReference>
<dbReference type="SUPFAM" id="SSF52151">
    <property type="entry name" value="FabD/lysophospholipase-like"/>
    <property type="match status" value="1"/>
</dbReference>
<dbReference type="InterPro" id="IPR009081">
    <property type="entry name" value="PP-bd_ACP"/>
</dbReference>
<feature type="compositionally biased region" description="Basic and acidic residues" evidence="6">
    <location>
        <begin position="989"/>
        <end position="1001"/>
    </location>
</feature>
<evidence type="ECO:0000256" key="3">
    <source>
        <dbReference type="ARBA" id="ARBA00022679"/>
    </source>
</evidence>
<evidence type="ECO:0000256" key="5">
    <source>
        <dbReference type="ARBA" id="ARBA00023268"/>
    </source>
</evidence>
<dbReference type="Gene3D" id="1.10.1200.10">
    <property type="entry name" value="ACP-like"/>
    <property type="match status" value="1"/>
</dbReference>
<dbReference type="Pfam" id="PF00550">
    <property type="entry name" value="PP-binding"/>
    <property type="match status" value="1"/>
</dbReference>
<protein>
    <submittedName>
        <fullName evidence="8">Polyketide synthetase MbtD (Polyketide synthase) [Mycobacterium tuberculosis H37Rv]</fullName>
    </submittedName>
</protein>
<proteinExistence type="predicted"/>
<dbReference type="InterPro" id="IPR016036">
    <property type="entry name" value="Malonyl_transacylase_ACP-bd"/>
</dbReference>
<dbReference type="RefSeq" id="WP_113963999.1">
    <property type="nucleotide sequence ID" value="NZ_UEGW01000001.1"/>
</dbReference>
<evidence type="ECO:0000256" key="1">
    <source>
        <dbReference type="ARBA" id="ARBA00022450"/>
    </source>
</evidence>
<evidence type="ECO:0000259" key="7">
    <source>
        <dbReference type="PROSITE" id="PS50075"/>
    </source>
</evidence>
<dbReference type="InterPro" id="IPR013968">
    <property type="entry name" value="PKS_KR"/>
</dbReference>
<organism evidence="8 9">
    <name type="scientific">Mycobacterium shimoidei</name>
    <dbReference type="NCBI Taxonomy" id="29313"/>
    <lineage>
        <taxon>Bacteria</taxon>
        <taxon>Bacillati</taxon>
        <taxon>Actinomycetota</taxon>
        <taxon>Actinomycetes</taxon>
        <taxon>Mycobacteriales</taxon>
        <taxon>Mycobacteriaceae</taxon>
        <taxon>Mycobacterium</taxon>
    </lineage>
</organism>
<dbReference type="InterPro" id="IPR006162">
    <property type="entry name" value="Ppantetheine_attach_site"/>
</dbReference>
<evidence type="ECO:0000313" key="8">
    <source>
        <dbReference type="EMBL" id="SRX94675.1"/>
    </source>
</evidence>
<dbReference type="SUPFAM" id="SSF47336">
    <property type="entry name" value="ACP-like"/>
    <property type="match status" value="1"/>
</dbReference>
<accession>A0A375Z115</accession>
<dbReference type="PROSITE" id="PS00012">
    <property type="entry name" value="PHOSPHOPANTETHEINE"/>
    <property type="match status" value="1"/>
</dbReference>
<dbReference type="InterPro" id="IPR020806">
    <property type="entry name" value="PKS_PP-bd"/>
</dbReference>
<dbReference type="SMART" id="SM00823">
    <property type="entry name" value="PKS_PP"/>
    <property type="match status" value="1"/>
</dbReference>
<dbReference type="Gene3D" id="3.40.366.10">
    <property type="entry name" value="Malonyl-Coenzyme A Acyl Carrier Protein, domain 2"/>
    <property type="match status" value="1"/>
</dbReference>
<reference evidence="8 9" key="1">
    <citation type="submission" date="2018-05" db="EMBL/GenBank/DDBJ databases">
        <authorList>
            <consortium name="IHU Genomes"/>
        </authorList>
    </citation>
    <scope>NUCLEOTIDE SEQUENCE [LARGE SCALE GENOMIC DNA]</scope>
    <source>
        <strain evidence="8 9">P7336</strain>
    </source>
</reference>
<keyword evidence="5" id="KW-0511">Multifunctional enzyme</keyword>
<dbReference type="GO" id="GO:0031177">
    <property type="term" value="F:phosphopantetheine binding"/>
    <property type="evidence" value="ECO:0007669"/>
    <property type="project" value="InterPro"/>
</dbReference>
<dbReference type="EMBL" id="UEGW01000001">
    <property type="protein sequence ID" value="SRX94675.1"/>
    <property type="molecule type" value="Genomic_DNA"/>
</dbReference>
<dbReference type="Gene3D" id="3.30.70.3290">
    <property type="match status" value="1"/>
</dbReference>
<dbReference type="PANTHER" id="PTHR43775">
    <property type="entry name" value="FATTY ACID SYNTHASE"/>
    <property type="match status" value="1"/>
</dbReference>
<evidence type="ECO:0000256" key="4">
    <source>
        <dbReference type="ARBA" id="ARBA00022857"/>
    </source>
</evidence>
<dbReference type="STRING" id="29313.BHQ16_16100"/>
<dbReference type="InterPro" id="IPR014043">
    <property type="entry name" value="Acyl_transferase_dom"/>
</dbReference>
<dbReference type="InterPro" id="IPR036291">
    <property type="entry name" value="NAD(P)-bd_dom_sf"/>
</dbReference>
<dbReference type="SUPFAM" id="SSF55048">
    <property type="entry name" value="Probable ACP-binding domain of malonyl-CoA ACP transacylase"/>
    <property type="match status" value="1"/>
</dbReference>
<evidence type="ECO:0000313" key="9">
    <source>
        <dbReference type="Proteomes" id="UP000252015"/>
    </source>
</evidence>
<dbReference type="InterPro" id="IPR016035">
    <property type="entry name" value="Acyl_Trfase/lysoPLipase"/>
</dbReference>
<dbReference type="PANTHER" id="PTHR43775:SF37">
    <property type="entry name" value="SI:DKEY-61P9.11"/>
    <property type="match status" value="1"/>
</dbReference>
<dbReference type="AlphaFoldDB" id="A0A375Z115"/>
<keyword evidence="2" id="KW-0597">Phosphoprotein</keyword>
<sequence length="1001" mass="106356">MTAHPLPDGRVPVLLSAHDEDLIRQDAAAIAAYLDGIADTPDLPAAVSSTLLRTRRVRRYRAVVRAANRGELIAGLEALAVGDQHPLVASSSETSAPRTAFVFPGQGNQWPSMSAEVYHRLPAYRTEADRCAATFTAAGLPSPLEYLLGDADREWSQIQIQGAQFTHAVSLAEVWRSCGVLPDLTVGHSLGEVAAAHAAGTITLHDAVAVVAARATVVDRLPGRYGMAMLGVAPEDAQQLIAETPGWLELSVVNGPSSSVVSGDRDAVAAIVALAKERSIFVRELPVEFPAHTSALESLRTTLADLLPASVFLDAPVEFISSAHGRVVRPDTDFAAYWYENLRNTVRFDWAVNAALQRDAGAFAEMSAHPSLLYSLAELADGALIVGSGHRDEPAVDELSSNIAAAAVANPGYRWADATTGYPGPPLWGFPNAPMRALHLWAKPEPLPPAPDEGLKIIAETWQPADHPPPPARAPFSVAIISSEDADDALTQQLAEAVAAHPAAQLTGPTDADVAVLVAPPCTQDGAAAAINEICTRAVKLDYHTFVGPRCRRVWLVTTRGERVQPGEPVAAFAQAVLAAMHRSIGLEFPDCTFAHLDLPRPDIGADVSIVDMLFDNDTEVALRDNPGGTGELRRYVRRLRERTAPQREPGAAVLDNVVITGGSGGIGLRFARYCVEHGARRLVLLSRNGVDAADLDRLIEGHSVEIYAPPCDVTDRRELSDVAADYAGNGASLLIHAAGIASLAPHNRLGEPDLADVFGAKVAGLVHITDIWPRQPESRILLCSSVSGVWGGYGHAAYAAANRMLDVLADQLRAGGLQCTAVRWGLWPDPGILAGAEIARVERAGLIAMDPDAAIRAGLGHHDDNPLILAADFDRLQLFFESQGIPMPFQFPAAASNLDVDTDGHAGEQKPVAAVVRAELATVLDIDGPATVDMSTALVDLGVDSLLALDLRNRLRRATGRSVPLARLLGGITGVELIEELQSPPEPDPPRTLERLESSP</sequence>
<keyword evidence="3" id="KW-0808">Transferase</keyword>
<evidence type="ECO:0000256" key="2">
    <source>
        <dbReference type="ARBA" id="ARBA00022553"/>
    </source>
</evidence>
<dbReference type="NCBIfam" id="NF037940">
    <property type="entry name" value="PKS_MbtD"/>
    <property type="match status" value="1"/>
</dbReference>